<proteinExistence type="inferred from homology"/>
<comment type="caution">
    <text evidence="3">The sequence shown here is derived from an EMBL/GenBank/DDBJ whole genome shotgun (WGS) entry which is preliminary data.</text>
</comment>
<sequence>MSQPFRYYLRVRYGECDAQKVVFNARYGEYVDLAVSEFIRAIGYGAQMVSSELDFQLVKQTTEWKAPSRYDDVLECRVATRHIGNTSFTIGVEFRLAGEEALRASSDTVYVMVDHRLGKTPVPPAFRAALEDGAKGRSIDHAACGR</sequence>
<evidence type="ECO:0000313" key="4">
    <source>
        <dbReference type="Proteomes" id="UP000238220"/>
    </source>
</evidence>
<evidence type="ECO:0000256" key="1">
    <source>
        <dbReference type="ARBA" id="ARBA00005953"/>
    </source>
</evidence>
<comment type="similarity">
    <text evidence="1">Belongs to the 4-hydroxybenzoyl-CoA thioesterase family.</text>
</comment>
<dbReference type="GO" id="GO:0047617">
    <property type="term" value="F:fatty acyl-CoA hydrolase activity"/>
    <property type="evidence" value="ECO:0007669"/>
    <property type="project" value="TreeGrafter"/>
</dbReference>
<evidence type="ECO:0000313" key="3">
    <source>
        <dbReference type="EMBL" id="PPE74828.1"/>
    </source>
</evidence>
<reference evidence="3 4" key="1">
    <citation type="submission" date="2018-02" db="EMBL/GenBank/DDBJ databases">
        <title>Genome sequencing of Solimonas sp. HR-BB.</title>
        <authorList>
            <person name="Lee Y."/>
            <person name="Jeon C.O."/>
        </authorList>
    </citation>
    <scope>NUCLEOTIDE SEQUENCE [LARGE SCALE GENOMIC DNA]</scope>
    <source>
        <strain evidence="3 4">HR-BB</strain>
    </source>
</reference>
<dbReference type="InterPro" id="IPR029069">
    <property type="entry name" value="HotDog_dom_sf"/>
</dbReference>
<dbReference type="Gene3D" id="3.10.129.10">
    <property type="entry name" value="Hotdog Thioesterase"/>
    <property type="match status" value="1"/>
</dbReference>
<evidence type="ECO:0000256" key="2">
    <source>
        <dbReference type="ARBA" id="ARBA00022801"/>
    </source>
</evidence>
<accession>A0A2S5TJ43</accession>
<dbReference type="AlphaFoldDB" id="A0A2S5TJ43"/>
<dbReference type="RefSeq" id="WP_104229055.1">
    <property type="nucleotide sequence ID" value="NZ_PSNW01000002.1"/>
</dbReference>
<dbReference type="NCBIfam" id="TIGR00051">
    <property type="entry name" value="YbgC/FadM family acyl-CoA thioesterase"/>
    <property type="match status" value="1"/>
</dbReference>
<protein>
    <submittedName>
        <fullName evidence="3">Acyl-CoA thioesterase</fullName>
    </submittedName>
</protein>
<dbReference type="InterPro" id="IPR050563">
    <property type="entry name" value="4-hydroxybenzoyl-CoA_TE"/>
</dbReference>
<dbReference type="OrthoDB" id="9799036at2"/>
<dbReference type="CDD" id="cd00586">
    <property type="entry name" value="4HBT"/>
    <property type="match status" value="1"/>
</dbReference>
<gene>
    <name evidence="3" type="ORF">C3942_03900</name>
</gene>
<dbReference type="PANTHER" id="PTHR31793:SF27">
    <property type="entry name" value="NOVEL THIOESTERASE SUPERFAMILY DOMAIN AND SAPOSIN A-TYPE DOMAIN CONTAINING PROTEIN (0610012H03RIK)"/>
    <property type="match status" value="1"/>
</dbReference>
<dbReference type="SUPFAM" id="SSF54637">
    <property type="entry name" value="Thioesterase/thiol ester dehydrase-isomerase"/>
    <property type="match status" value="1"/>
</dbReference>
<dbReference type="Pfam" id="PF13279">
    <property type="entry name" value="4HBT_2"/>
    <property type="match status" value="1"/>
</dbReference>
<dbReference type="Proteomes" id="UP000238220">
    <property type="component" value="Unassembled WGS sequence"/>
</dbReference>
<organism evidence="3 4">
    <name type="scientific">Solimonas fluminis</name>
    <dbReference type="NCBI Taxonomy" id="2086571"/>
    <lineage>
        <taxon>Bacteria</taxon>
        <taxon>Pseudomonadati</taxon>
        <taxon>Pseudomonadota</taxon>
        <taxon>Gammaproteobacteria</taxon>
        <taxon>Nevskiales</taxon>
        <taxon>Nevskiaceae</taxon>
        <taxon>Solimonas</taxon>
    </lineage>
</organism>
<dbReference type="InterPro" id="IPR006684">
    <property type="entry name" value="YbgC/YbaW"/>
</dbReference>
<name>A0A2S5TJ43_9GAMM</name>
<dbReference type="EMBL" id="PSNW01000002">
    <property type="protein sequence ID" value="PPE74828.1"/>
    <property type="molecule type" value="Genomic_DNA"/>
</dbReference>
<keyword evidence="4" id="KW-1185">Reference proteome</keyword>
<keyword evidence="2" id="KW-0378">Hydrolase</keyword>
<dbReference type="PANTHER" id="PTHR31793">
    <property type="entry name" value="4-HYDROXYBENZOYL-COA THIOESTERASE FAMILY MEMBER"/>
    <property type="match status" value="1"/>
</dbReference>